<proteinExistence type="inferred from homology"/>
<dbReference type="InterPro" id="IPR045864">
    <property type="entry name" value="aa-tRNA-synth_II/BPL/LPL"/>
</dbReference>
<accession>A0AAV7G4H8</accession>
<feature type="compositionally biased region" description="Polar residues" evidence="9">
    <location>
        <begin position="1"/>
        <end position="16"/>
    </location>
</feature>
<keyword evidence="3" id="KW-0436">Ligase</keyword>
<evidence type="ECO:0000256" key="5">
    <source>
        <dbReference type="ARBA" id="ARBA00022840"/>
    </source>
</evidence>
<evidence type="ECO:0000256" key="4">
    <source>
        <dbReference type="ARBA" id="ARBA00022741"/>
    </source>
</evidence>
<feature type="region of interest" description="Disordered" evidence="9">
    <location>
        <begin position="1"/>
        <end position="25"/>
    </location>
</feature>
<organism evidence="11 12">
    <name type="scientific">Dendrobium chrysotoxum</name>
    <name type="common">Orchid</name>
    <dbReference type="NCBI Taxonomy" id="161865"/>
    <lineage>
        <taxon>Eukaryota</taxon>
        <taxon>Viridiplantae</taxon>
        <taxon>Streptophyta</taxon>
        <taxon>Embryophyta</taxon>
        <taxon>Tracheophyta</taxon>
        <taxon>Spermatophyta</taxon>
        <taxon>Magnoliopsida</taxon>
        <taxon>Liliopsida</taxon>
        <taxon>Asparagales</taxon>
        <taxon>Orchidaceae</taxon>
        <taxon>Epidendroideae</taxon>
        <taxon>Malaxideae</taxon>
        <taxon>Dendrobiinae</taxon>
        <taxon>Dendrobium</taxon>
    </lineage>
</organism>
<evidence type="ECO:0000256" key="1">
    <source>
        <dbReference type="ARBA" id="ARBA00008226"/>
    </source>
</evidence>
<feature type="domain" description="Aminoacyl-tRNA synthetase class II (D/K/N)" evidence="10">
    <location>
        <begin position="354"/>
        <end position="621"/>
    </location>
</feature>
<keyword evidence="7" id="KW-0030">Aminoacyl-tRNA synthetase</keyword>
<protein>
    <recommendedName>
        <fullName evidence="2">asparagine--tRNA ligase</fullName>
        <ecNumber evidence="2">6.1.1.22</ecNumber>
    </recommendedName>
</protein>
<sequence>MASEPTLSASKESIPQTEPPPPVERFKYSDRVFLRSILGRADGGKGLAGQRVLVGGWVKSGVEKQKPVVPSSMSPGAAVHPIVKDVTCAEVLINRLPILRSIARILTGGGCNALPLGKPDGPPKPVTTVGYLRISDGSCAANLQVVVDSSLHPLSQILPTGTSILVEGVIAIPKVPGKYAVELEAEKVLYVGGVDADKYPLSKGLLSKAFLRAYPHLRPRTSMVASIARIRNSLSHSTHQFFQSNGFLNVQMPIITTTNLRNHSKMFEVSILSSKADDSLRLAAINDQEAKTLETIKAAIKEKSKRIEELKRSNSNKEALLTALQDLQKANELAHQLEHKHTSILTKTKKEDFSENFFGRQAYLSSSTQLHLESYASSLSCVYSFGPTFQVEDVQPSKSLAESWKVEVELAFAKLEDAMNCAEDFLRYLCHSIIEHCPHDIQFMYKRIDNKCIDRIKSMGSSPFERISYTDAVEILNKLLNCVFKRFEEKVEWGTILSREHESILADEIYGRPVIIYDHPKDSKPFYLRVRDDFKTVSAFDIIAPKAGKLVQGGQKEERLDKLIDRGRKLGLVQKDYNWYLDLRRHGTVQHSGFSAGLEEIVMFVTGLDDIRDAIPFPRNRGSADT</sequence>
<dbReference type="Pfam" id="PF00152">
    <property type="entry name" value="tRNA-synt_2"/>
    <property type="match status" value="2"/>
</dbReference>
<reference evidence="11 12" key="1">
    <citation type="journal article" date="2021" name="Hortic Res">
        <title>Chromosome-scale assembly of the Dendrobium chrysotoxum genome enhances the understanding of orchid evolution.</title>
        <authorList>
            <person name="Zhang Y."/>
            <person name="Zhang G.Q."/>
            <person name="Zhang D."/>
            <person name="Liu X.D."/>
            <person name="Xu X.Y."/>
            <person name="Sun W.H."/>
            <person name="Yu X."/>
            <person name="Zhu X."/>
            <person name="Wang Z.W."/>
            <person name="Zhao X."/>
            <person name="Zhong W.Y."/>
            <person name="Chen H."/>
            <person name="Yin W.L."/>
            <person name="Huang T."/>
            <person name="Niu S.C."/>
            <person name="Liu Z.J."/>
        </authorList>
    </citation>
    <scope>NUCLEOTIDE SEQUENCE [LARGE SCALE GENOMIC DNA]</scope>
    <source>
        <strain evidence="11">Lindl</strain>
    </source>
</reference>
<dbReference type="GO" id="GO:0006421">
    <property type="term" value="P:asparaginyl-tRNA aminoacylation"/>
    <property type="evidence" value="ECO:0007669"/>
    <property type="project" value="InterPro"/>
</dbReference>
<dbReference type="EC" id="6.1.1.22" evidence="2"/>
<dbReference type="NCBIfam" id="TIGR00457">
    <property type="entry name" value="asnS"/>
    <property type="match status" value="1"/>
</dbReference>
<comment type="caution">
    <text evidence="11">The sequence shown here is derived from an EMBL/GenBank/DDBJ whole genome shotgun (WGS) entry which is preliminary data.</text>
</comment>
<name>A0AAV7G4H8_DENCH</name>
<evidence type="ECO:0000256" key="6">
    <source>
        <dbReference type="ARBA" id="ARBA00022917"/>
    </source>
</evidence>
<dbReference type="AlphaFoldDB" id="A0AAV7G4H8"/>
<evidence type="ECO:0000256" key="3">
    <source>
        <dbReference type="ARBA" id="ARBA00022598"/>
    </source>
</evidence>
<dbReference type="Gene3D" id="3.30.930.10">
    <property type="entry name" value="Bira Bifunctional Protein, Domain 2"/>
    <property type="match status" value="1"/>
</dbReference>
<feature type="coiled-coil region" evidence="8">
    <location>
        <begin position="293"/>
        <end position="340"/>
    </location>
</feature>
<dbReference type="PANTHER" id="PTHR22594">
    <property type="entry name" value="ASPARTYL/LYSYL-TRNA SYNTHETASE"/>
    <property type="match status" value="1"/>
</dbReference>
<dbReference type="NCBIfam" id="NF003037">
    <property type="entry name" value="PRK03932.1"/>
    <property type="match status" value="1"/>
</dbReference>
<evidence type="ECO:0000256" key="8">
    <source>
        <dbReference type="SAM" id="Coils"/>
    </source>
</evidence>
<dbReference type="SUPFAM" id="SSF55681">
    <property type="entry name" value="Class II aaRS and biotin synthetases"/>
    <property type="match status" value="1"/>
</dbReference>
<evidence type="ECO:0000313" key="11">
    <source>
        <dbReference type="EMBL" id="KAH0450622.1"/>
    </source>
</evidence>
<dbReference type="InterPro" id="IPR004364">
    <property type="entry name" value="Aa-tRNA-synt_II"/>
</dbReference>
<evidence type="ECO:0000256" key="7">
    <source>
        <dbReference type="ARBA" id="ARBA00023146"/>
    </source>
</evidence>
<dbReference type="GO" id="GO:0005739">
    <property type="term" value="C:mitochondrion"/>
    <property type="evidence" value="ECO:0007669"/>
    <property type="project" value="TreeGrafter"/>
</dbReference>
<dbReference type="PANTHER" id="PTHR22594:SF36">
    <property type="entry name" value="ASPARAGINE--TRNA LIGASE, CYTOPLASMIC 2"/>
    <property type="match status" value="1"/>
</dbReference>
<dbReference type="InterPro" id="IPR004522">
    <property type="entry name" value="Asn-tRNA-ligase"/>
</dbReference>
<evidence type="ECO:0000256" key="9">
    <source>
        <dbReference type="SAM" id="MobiDB-lite"/>
    </source>
</evidence>
<gene>
    <name evidence="11" type="ORF">IEQ34_021314</name>
</gene>
<keyword evidence="12" id="KW-1185">Reference proteome</keyword>
<keyword evidence="8" id="KW-0175">Coiled coil</keyword>
<comment type="similarity">
    <text evidence="1">Belongs to the class-II aminoacyl-tRNA synthetase family.</text>
</comment>
<evidence type="ECO:0000313" key="12">
    <source>
        <dbReference type="Proteomes" id="UP000775213"/>
    </source>
</evidence>
<dbReference type="EMBL" id="JAGFBR010000018">
    <property type="protein sequence ID" value="KAH0450622.1"/>
    <property type="molecule type" value="Genomic_DNA"/>
</dbReference>
<evidence type="ECO:0000259" key="10">
    <source>
        <dbReference type="Pfam" id="PF00152"/>
    </source>
</evidence>
<dbReference type="Proteomes" id="UP000775213">
    <property type="component" value="Unassembled WGS sequence"/>
</dbReference>
<keyword evidence="6" id="KW-0648">Protein biosynthesis</keyword>
<keyword evidence="4" id="KW-0547">Nucleotide-binding</keyword>
<feature type="domain" description="Aminoacyl-tRNA synthetase class II (D/K/N)" evidence="10">
    <location>
        <begin position="212"/>
        <end position="270"/>
    </location>
</feature>
<keyword evidence="5" id="KW-0067">ATP-binding</keyword>
<evidence type="ECO:0000256" key="2">
    <source>
        <dbReference type="ARBA" id="ARBA00012816"/>
    </source>
</evidence>
<dbReference type="GO" id="GO:0005524">
    <property type="term" value="F:ATP binding"/>
    <property type="evidence" value="ECO:0007669"/>
    <property type="project" value="UniProtKB-KW"/>
</dbReference>
<dbReference type="GO" id="GO:0004816">
    <property type="term" value="F:asparagine-tRNA ligase activity"/>
    <property type="evidence" value="ECO:0007669"/>
    <property type="project" value="UniProtKB-EC"/>
</dbReference>